<dbReference type="EMBL" id="BARS01038119">
    <property type="protein sequence ID" value="GAG18970.1"/>
    <property type="molecule type" value="Genomic_DNA"/>
</dbReference>
<proteinExistence type="predicted"/>
<evidence type="ECO:0000313" key="1">
    <source>
        <dbReference type="EMBL" id="GAG18970.1"/>
    </source>
</evidence>
<dbReference type="AlphaFoldDB" id="X0VL70"/>
<sequence length="49" mass="5678">MFPEYNEIMEILREKARDMSIAKKVEWLNSITAIFFEPSPCTDNLAING</sequence>
<name>X0VL70_9ZZZZ</name>
<organism evidence="1">
    <name type="scientific">marine sediment metagenome</name>
    <dbReference type="NCBI Taxonomy" id="412755"/>
    <lineage>
        <taxon>unclassified sequences</taxon>
        <taxon>metagenomes</taxon>
        <taxon>ecological metagenomes</taxon>
    </lineage>
</organism>
<feature type="non-terminal residue" evidence="1">
    <location>
        <position position="49"/>
    </location>
</feature>
<reference evidence="1" key="1">
    <citation type="journal article" date="2014" name="Front. Microbiol.">
        <title>High frequency of phylogenetically diverse reductive dehalogenase-homologous genes in deep subseafloor sedimentary metagenomes.</title>
        <authorList>
            <person name="Kawai M."/>
            <person name="Futagami T."/>
            <person name="Toyoda A."/>
            <person name="Takaki Y."/>
            <person name="Nishi S."/>
            <person name="Hori S."/>
            <person name="Arai W."/>
            <person name="Tsubouchi T."/>
            <person name="Morono Y."/>
            <person name="Uchiyama I."/>
            <person name="Ito T."/>
            <person name="Fujiyama A."/>
            <person name="Inagaki F."/>
            <person name="Takami H."/>
        </authorList>
    </citation>
    <scope>NUCLEOTIDE SEQUENCE</scope>
    <source>
        <strain evidence="1">Expedition CK06-06</strain>
    </source>
</reference>
<accession>X0VL70</accession>
<comment type="caution">
    <text evidence="1">The sequence shown here is derived from an EMBL/GenBank/DDBJ whole genome shotgun (WGS) entry which is preliminary data.</text>
</comment>
<gene>
    <name evidence="1" type="ORF">S01H1_58359</name>
</gene>
<protein>
    <submittedName>
        <fullName evidence="1">Uncharacterized protein</fullName>
    </submittedName>
</protein>